<feature type="chain" id="PRO_5035190209" description="Chitin-binding type-2 domain-containing protein" evidence="1">
    <location>
        <begin position="21"/>
        <end position="275"/>
    </location>
</feature>
<evidence type="ECO:0000256" key="1">
    <source>
        <dbReference type="SAM" id="SignalP"/>
    </source>
</evidence>
<dbReference type="OrthoDB" id="18792at2759"/>
<keyword evidence="1" id="KW-0732">Signal</keyword>
<evidence type="ECO:0008006" key="4">
    <source>
        <dbReference type="Google" id="ProtNLM"/>
    </source>
</evidence>
<evidence type="ECO:0000313" key="2">
    <source>
        <dbReference type="EMBL" id="KAF2077832.1"/>
    </source>
</evidence>
<accession>A0A8J4Q419</accession>
<proteinExistence type="predicted"/>
<feature type="signal peptide" evidence="1">
    <location>
        <begin position="1"/>
        <end position="20"/>
    </location>
</feature>
<keyword evidence="3" id="KW-1185">Reference proteome</keyword>
<comment type="caution">
    <text evidence="2">The sequence shown here is derived from an EMBL/GenBank/DDBJ whole genome shotgun (WGS) entry which is preliminary data.</text>
</comment>
<dbReference type="Proteomes" id="UP000695562">
    <property type="component" value="Unassembled WGS sequence"/>
</dbReference>
<dbReference type="PANTHER" id="PTHR34411">
    <property type="entry name" value="DUF6748 DOMAIN-CONTAINING PROTEIN-RELATED"/>
    <property type="match status" value="1"/>
</dbReference>
<dbReference type="InterPro" id="IPR040405">
    <property type="entry name" value="DDB_G0275255-like"/>
</dbReference>
<evidence type="ECO:0000313" key="3">
    <source>
        <dbReference type="Proteomes" id="UP000695562"/>
    </source>
</evidence>
<sequence>MISTKSIIFILLLLVIGIYATETVTENTDAVEKVKKHHTKKTLYYTLRKDYRKCASCGGWFLKQVNSGDSKEIYVMALDYDKHTTTINDTNSDQYVVGGTLKKDQFHVSDITRCLPAIAKKDSKLRYYVYHNEKKKDYIVELNTGKKEKVSGVIEQFSTNVSHIHKEWLEAKVKTDSILLGAIGKKKFLEASSVFIRLPDPKKPCKALPLPKCTAGHVPAFSRQVDRCLKFEGCVAEGICTLSIPVCDTNYSLVSFNSKPNGCPKYYCDPSFLVN</sequence>
<protein>
    <recommendedName>
        <fullName evidence="4">Chitin-binding type-2 domain-containing protein</fullName>
    </recommendedName>
</protein>
<dbReference type="AlphaFoldDB" id="A0A8J4Q419"/>
<gene>
    <name evidence="2" type="ORF">CYY_000877</name>
</gene>
<reference evidence="2" key="1">
    <citation type="submission" date="2020-01" db="EMBL/GenBank/DDBJ databases">
        <title>Development of genomics and gene disruption for Polysphondylium violaceum indicates a role for the polyketide synthase stlB in stalk morphogenesis.</title>
        <authorList>
            <person name="Narita B."/>
            <person name="Kawabe Y."/>
            <person name="Kin K."/>
            <person name="Saito T."/>
            <person name="Gibbs R."/>
            <person name="Kuspa A."/>
            <person name="Muzny D."/>
            <person name="Queller D."/>
            <person name="Richards S."/>
            <person name="Strassman J."/>
            <person name="Sucgang R."/>
            <person name="Worley K."/>
            <person name="Schaap P."/>
        </authorList>
    </citation>
    <scope>NUCLEOTIDE SEQUENCE</scope>
    <source>
        <strain evidence="2">QSvi11</strain>
    </source>
</reference>
<organism evidence="2 3">
    <name type="scientific">Polysphondylium violaceum</name>
    <dbReference type="NCBI Taxonomy" id="133409"/>
    <lineage>
        <taxon>Eukaryota</taxon>
        <taxon>Amoebozoa</taxon>
        <taxon>Evosea</taxon>
        <taxon>Eumycetozoa</taxon>
        <taxon>Dictyostelia</taxon>
        <taxon>Dictyosteliales</taxon>
        <taxon>Dictyosteliaceae</taxon>
        <taxon>Polysphondylium</taxon>
    </lineage>
</organism>
<name>A0A8J4Q419_9MYCE</name>
<dbReference type="EMBL" id="AJWJ01000018">
    <property type="protein sequence ID" value="KAF2077832.1"/>
    <property type="molecule type" value="Genomic_DNA"/>
</dbReference>